<dbReference type="Gene3D" id="2.60.40.790">
    <property type="match status" value="1"/>
</dbReference>
<dbReference type="InterPro" id="IPR008978">
    <property type="entry name" value="HSP20-like_chaperone"/>
</dbReference>
<dbReference type="EMBL" id="OW240912">
    <property type="protein sequence ID" value="CAH2223988.1"/>
    <property type="molecule type" value="Genomic_DNA"/>
</dbReference>
<comment type="similarity">
    <text evidence="1">Belongs to the SGT1 family.</text>
</comment>
<dbReference type="InterPro" id="IPR044563">
    <property type="entry name" value="Sgt1-like"/>
</dbReference>
<dbReference type="InterPro" id="IPR019734">
    <property type="entry name" value="TPR_rpt"/>
</dbReference>
<keyword evidence="6" id="KW-1185">Reference proteome</keyword>
<dbReference type="PROSITE" id="PS51203">
    <property type="entry name" value="CS"/>
    <property type="match status" value="1"/>
</dbReference>
<dbReference type="InterPro" id="IPR007699">
    <property type="entry name" value="SGS_dom"/>
</dbReference>
<feature type="repeat" description="TPR" evidence="2">
    <location>
        <begin position="39"/>
        <end position="72"/>
    </location>
</feature>
<dbReference type="PANTHER" id="PTHR45862">
    <property type="entry name" value="PROTEIN SGT1 HOMOLOG"/>
    <property type="match status" value="1"/>
</dbReference>
<dbReference type="Gene3D" id="1.25.40.10">
    <property type="entry name" value="Tetratricopeptide repeat domain"/>
    <property type="match status" value="1"/>
</dbReference>
<dbReference type="SUPFAM" id="SSF49764">
    <property type="entry name" value="HSP20-like chaperones"/>
    <property type="match status" value="1"/>
</dbReference>
<dbReference type="SMART" id="SM00028">
    <property type="entry name" value="TPR"/>
    <property type="match status" value="2"/>
</dbReference>
<evidence type="ECO:0000256" key="2">
    <source>
        <dbReference type="PROSITE-ProRule" id="PRU00339"/>
    </source>
</evidence>
<dbReference type="Pfam" id="PF04969">
    <property type="entry name" value="CS"/>
    <property type="match status" value="1"/>
</dbReference>
<keyword evidence="2" id="KW-0802">TPR repeat</keyword>
<evidence type="ECO:0000259" key="4">
    <source>
        <dbReference type="PROSITE" id="PS51203"/>
    </source>
</evidence>
<dbReference type="Proteomes" id="UP001295444">
    <property type="component" value="Chromosome 01"/>
</dbReference>
<sequence>MTDTGASSAVSFTDNYIDQDPCKSLEELTKAMEEKPDDAECFCQRAYAHILLRNYNDAVLDAKRSLELQPNNVNAFLRKGEAEFHLQNYTSAEDTFKQGQKLNLSDSTFSVWIKKCEEKLNASSQVEESANLQTSSKYRYDWYQTESHVIINLMIKNVPKSDVHVQFSEREIEIKMKKTEAMWWEKLEGQEQSLLKHFTADSLHKYPSSSHYTKNWDKLVVEIKEEEKNEKVEGDAALNKLFQQIYTDGSDEVKRAMNKSFMESGGTVLSTNWTDVGKRKVDVNPPDDMEWKKF</sequence>
<evidence type="ECO:0000256" key="1">
    <source>
        <dbReference type="ARBA" id="ARBA00008509"/>
    </source>
</evidence>
<gene>
    <name evidence="5" type="ORF">PECUL_23A058734</name>
</gene>
<dbReference type="InterPro" id="IPR011990">
    <property type="entry name" value="TPR-like_helical_dom_sf"/>
</dbReference>
<organism evidence="5 6">
    <name type="scientific">Pelobates cultripes</name>
    <name type="common">Western spadefoot toad</name>
    <dbReference type="NCBI Taxonomy" id="61616"/>
    <lineage>
        <taxon>Eukaryota</taxon>
        <taxon>Metazoa</taxon>
        <taxon>Chordata</taxon>
        <taxon>Craniata</taxon>
        <taxon>Vertebrata</taxon>
        <taxon>Euteleostomi</taxon>
        <taxon>Amphibia</taxon>
        <taxon>Batrachia</taxon>
        <taxon>Anura</taxon>
        <taxon>Pelobatoidea</taxon>
        <taxon>Pelobatidae</taxon>
        <taxon>Pelobates</taxon>
    </lineage>
</organism>
<evidence type="ECO:0000313" key="6">
    <source>
        <dbReference type="Proteomes" id="UP001295444"/>
    </source>
</evidence>
<reference evidence="5" key="1">
    <citation type="submission" date="2022-03" db="EMBL/GenBank/DDBJ databases">
        <authorList>
            <person name="Alioto T."/>
            <person name="Alioto T."/>
            <person name="Gomez Garrido J."/>
        </authorList>
    </citation>
    <scope>NUCLEOTIDE SEQUENCE</scope>
</reference>
<dbReference type="SUPFAM" id="SSF48452">
    <property type="entry name" value="TPR-like"/>
    <property type="match status" value="1"/>
</dbReference>
<name>A0AAD1R576_PELCU</name>
<dbReference type="GO" id="GO:0051087">
    <property type="term" value="F:protein-folding chaperone binding"/>
    <property type="evidence" value="ECO:0007669"/>
    <property type="project" value="InterPro"/>
</dbReference>
<dbReference type="PROSITE" id="PS50005">
    <property type="entry name" value="TPR"/>
    <property type="match status" value="1"/>
</dbReference>
<feature type="domain" description="SGS" evidence="3">
    <location>
        <begin position="205"/>
        <end position="294"/>
    </location>
</feature>
<proteinExistence type="inferred from homology"/>
<protein>
    <submittedName>
        <fullName evidence="5">SGT1 homolog</fullName>
    </submittedName>
</protein>
<dbReference type="Pfam" id="PF05002">
    <property type="entry name" value="SGS"/>
    <property type="match status" value="1"/>
</dbReference>
<accession>A0AAD1R576</accession>
<evidence type="ECO:0000313" key="5">
    <source>
        <dbReference type="EMBL" id="CAH2223988.1"/>
    </source>
</evidence>
<feature type="domain" description="CS" evidence="4">
    <location>
        <begin position="135"/>
        <end position="242"/>
    </location>
</feature>
<evidence type="ECO:0000259" key="3">
    <source>
        <dbReference type="PROSITE" id="PS51048"/>
    </source>
</evidence>
<dbReference type="AlphaFoldDB" id="A0AAD1R576"/>
<dbReference type="PROSITE" id="PS51048">
    <property type="entry name" value="SGS"/>
    <property type="match status" value="1"/>
</dbReference>
<dbReference type="InterPro" id="IPR007052">
    <property type="entry name" value="CS_dom"/>
</dbReference>